<dbReference type="AlphaFoldDB" id="A0A9Q8VS95"/>
<sequence>MSIEYNCFTRLTTEQIQILKTFILKNGNYKLSETSLQDEFNTTFFTNDGLSEIQILQTNQQLIVSFRNSTRSVRKEFLNQIAFNFRQQKIDFAFEEI</sequence>
<dbReference type="RefSeq" id="WP_004437172.1">
    <property type="nucleotide sequence ID" value="NZ_CP091928.1"/>
</dbReference>
<gene>
    <name evidence="1" type="ORF">MAL03_09415</name>
</gene>
<dbReference type="Proteomes" id="UP000829829">
    <property type="component" value="Chromosome 1"/>
</dbReference>
<evidence type="ECO:0000313" key="1">
    <source>
        <dbReference type="EMBL" id="UOG55158.1"/>
    </source>
</evidence>
<organism evidence="1 2">
    <name type="scientific">Leptospira noguchii</name>
    <dbReference type="NCBI Taxonomy" id="28182"/>
    <lineage>
        <taxon>Bacteria</taxon>
        <taxon>Pseudomonadati</taxon>
        <taxon>Spirochaetota</taxon>
        <taxon>Spirochaetia</taxon>
        <taxon>Leptospirales</taxon>
        <taxon>Leptospiraceae</taxon>
        <taxon>Leptospira</taxon>
    </lineage>
</organism>
<evidence type="ECO:0000313" key="2">
    <source>
        <dbReference type="Proteomes" id="UP000829829"/>
    </source>
</evidence>
<protein>
    <submittedName>
        <fullName evidence="1">Uncharacterized protein</fullName>
    </submittedName>
</protein>
<reference evidence="1" key="1">
    <citation type="submission" date="2022-02" db="EMBL/GenBank/DDBJ databases">
        <title>The genetically variable rfb locus in Leptospira is a mobile cassette and a molecular signature of serovar identity.</title>
        <authorList>
            <person name="Nieves C."/>
            <person name="Vincent A.T."/>
            <person name="Zarantonelli L."/>
            <person name="Picardeau M."/>
            <person name="Veyrier F.J."/>
            <person name="Buschiazzo A."/>
        </authorList>
    </citation>
    <scope>NUCLEOTIDE SEQUENCE</scope>
    <source>
        <strain evidence="1">IP1512017</strain>
    </source>
</reference>
<name>A0A9Q8VS95_9LEPT</name>
<accession>A0A9Q8VS95</accession>
<dbReference type="EMBL" id="CP091957">
    <property type="protein sequence ID" value="UOG55158.1"/>
    <property type="molecule type" value="Genomic_DNA"/>
</dbReference>
<proteinExistence type="predicted"/>